<gene>
    <name evidence="8" type="ORF">GLIP_4036</name>
</gene>
<keyword evidence="9" id="KW-1185">Reference proteome</keyword>
<keyword evidence="3 6" id="KW-0812">Transmembrane</keyword>
<dbReference type="Pfam" id="PF07690">
    <property type="entry name" value="MFS_1"/>
    <property type="match status" value="1"/>
</dbReference>
<evidence type="ECO:0000256" key="4">
    <source>
        <dbReference type="ARBA" id="ARBA00022989"/>
    </source>
</evidence>
<dbReference type="eggNOG" id="COG0738">
    <property type="taxonomic scope" value="Bacteria"/>
</dbReference>
<evidence type="ECO:0000259" key="7">
    <source>
        <dbReference type="PROSITE" id="PS50850"/>
    </source>
</evidence>
<dbReference type="AlphaFoldDB" id="K6YEP6"/>
<dbReference type="InterPro" id="IPR050375">
    <property type="entry name" value="MFS_TsgA-like"/>
</dbReference>
<feature type="transmembrane region" description="Helical" evidence="6">
    <location>
        <begin position="71"/>
        <end position="90"/>
    </location>
</feature>
<dbReference type="RefSeq" id="WP_008846449.1">
    <property type="nucleotide sequence ID" value="NZ_BAEN01000076.1"/>
</dbReference>
<feature type="transmembrane region" description="Helical" evidence="6">
    <location>
        <begin position="280"/>
        <end position="300"/>
    </location>
</feature>
<feature type="transmembrane region" description="Helical" evidence="6">
    <location>
        <begin position="320"/>
        <end position="339"/>
    </location>
</feature>
<feature type="transmembrane region" description="Helical" evidence="6">
    <location>
        <begin position="130"/>
        <end position="148"/>
    </location>
</feature>
<dbReference type="PROSITE" id="PS50850">
    <property type="entry name" value="MFS"/>
    <property type="match status" value="1"/>
</dbReference>
<sequence length="423" mass="46043">MPRFMTIFAIAACYFIFAILLNSVGTVILQSINSFDISKPVASSLEGFKDLSIAFVSFAIAAFVPRVGYKLAMMAALILVAVVCALTPLYAEFAMIQVLFACIGTAFALIKVSVYSIIGQLSDDTKGHASLLNTIEGIFMVGVLTGYWVFSGFIDASDPSSLSWMKVYYLLAGLIAFTALSVFLSPIKKPKKLKASRPLIEDFMEMIRLTYRPLVLVFVLSIFFYVLIEQGIGTWLPTFNNEILHLPLDVSIQITSIFAAAIAIGRLLAGQLLRFINWYWFLNVCLAGMAILILLCMPLANAVQNAQQIATISSVLDAPLAAYLLPMIGLLMAPIYPVINSVMLSSLEKALHAPMTGLIVVFSALGGTTGSIITGFVFESFGGQRAFYLSLIPMLLIAITLFLFRRSAAKIQPLVTSTIEEAV</sequence>
<reference evidence="8 9" key="1">
    <citation type="journal article" date="2017" name="Antonie Van Leeuwenhoek">
        <title>Rhizobium rhizosphaerae sp. nov., a novel species isolated from rice rhizosphere.</title>
        <authorList>
            <person name="Zhao J.J."/>
            <person name="Zhang J."/>
            <person name="Zhang R.J."/>
            <person name="Zhang C.W."/>
            <person name="Yin H.Q."/>
            <person name="Zhang X.X."/>
        </authorList>
    </citation>
    <scope>NUCLEOTIDE SEQUENCE [LARGE SCALE GENOMIC DNA]</scope>
    <source>
        <strain evidence="8 9">E3</strain>
    </source>
</reference>
<keyword evidence="5 6" id="KW-0472">Membrane</keyword>
<evidence type="ECO:0000313" key="8">
    <source>
        <dbReference type="EMBL" id="GAC16647.1"/>
    </source>
</evidence>
<dbReference type="PANTHER" id="PTHR43702:SF11">
    <property type="entry name" value="L-FUCOSE-PROTON SYMPORTER"/>
    <property type="match status" value="1"/>
</dbReference>
<proteinExistence type="predicted"/>
<comment type="subcellular location">
    <subcellularLocation>
        <location evidence="1">Cell inner membrane</location>
        <topology evidence="1">Multi-pass membrane protein</topology>
    </subcellularLocation>
</comment>
<feature type="transmembrane region" description="Helical" evidence="6">
    <location>
        <begin position="386"/>
        <end position="404"/>
    </location>
</feature>
<feature type="transmembrane region" description="Helical" evidence="6">
    <location>
        <begin position="48"/>
        <end position="64"/>
    </location>
</feature>
<evidence type="ECO:0000313" key="9">
    <source>
        <dbReference type="Proteomes" id="UP000006334"/>
    </source>
</evidence>
<feature type="transmembrane region" description="Helical" evidence="6">
    <location>
        <begin position="96"/>
        <end position="118"/>
    </location>
</feature>
<feature type="transmembrane region" description="Helical" evidence="6">
    <location>
        <begin position="248"/>
        <end position="268"/>
    </location>
</feature>
<dbReference type="GO" id="GO:0005886">
    <property type="term" value="C:plasma membrane"/>
    <property type="evidence" value="ECO:0007669"/>
    <property type="project" value="UniProtKB-SubCell"/>
</dbReference>
<dbReference type="InterPro" id="IPR036259">
    <property type="entry name" value="MFS_trans_sf"/>
</dbReference>
<feature type="domain" description="Major facilitator superfamily (MFS) profile" evidence="7">
    <location>
        <begin position="6"/>
        <end position="409"/>
    </location>
</feature>
<evidence type="ECO:0000256" key="1">
    <source>
        <dbReference type="ARBA" id="ARBA00004429"/>
    </source>
</evidence>
<evidence type="ECO:0000256" key="6">
    <source>
        <dbReference type="SAM" id="Phobius"/>
    </source>
</evidence>
<organism evidence="8 9">
    <name type="scientific">Aliiglaciecola lipolytica E3</name>
    <dbReference type="NCBI Taxonomy" id="1127673"/>
    <lineage>
        <taxon>Bacteria</taxon>
        <taxon>Pseudomonadati</taxon>
        <taxon>Pseudomonadota</taxon>
        <taxon>Gammaproteobacteria</taxon>
        <taxon>Alteromonadales</taxon>
        <taxon>Alteromonadaceae</taxon>
        <taxon>Aliiglaciecola</taxon>
    </lineage>
</organism>
<keyword evidence="2" id="KW-1003">Cell membrane</keyword>
<comment type="caution">
    <text evidence="8">The sequence shown here is derived from an EMBL/GenBank/DDBJ whole genome shotgun (WGS) entry which is preliminary data.</text>
</comment>
<protein>
    <recommendedName>
        <fullName evidence="7">Major facilitator superfamily (MFS) profile domain-containing protein</fullName>
    </recommendedName>
</protein>
<dbReference type="Proteomes" id="UP000006334">
    <property type="component" value="Unassembled WGS sequence"/>
</dbReference>
<feature type="transmembrane region" description="Helical" evidence="6">
    <location>
        <begin position="7"/>
        <end position="28"/>
    </location>
</feature>
<dbReference type="GO" id="GO:0022857">
    <property type="term" value="F:transmembrane transporter activity"/>
    <property type="evidence" value="ECO:0007669"/>
    <property type="project" value="InterPro"/>
</dbReference>
<keyword evidence="4 6" id="KW-1133">Transmembrane helix</keyword>
<feature type="transmembrane region" description="Helical" evidence="6">
    <location>
        <begin position="209"/>
        <end position="228"/>
    </location>
</feature>
<evidence type="ECO:0000256" key="3">
    <source>
        <dbReference type="ARBA" id="ARBA00022692"/>
    </source>
</evidence>
<dbReference type="InterPro" id="IPR020846">
    <property type="entry name" value="MFS_dom"/>
</dbReference>
<feature type="transmembrane region" description="Helical" evidence="6">
    <location>
        <begin position="351"/>
        <end position="374"/>
    </location>
</feature>
<dbReference type="Gene3D" id="1.20.1250.20">
    <property type="entry name" value="MFS general substrate transporter like domains"/>
    <property type="match status" value="2"/>
</dbReference>
<evidence type="ECO:0000256" key="5">
    <source>
        <dbReference type="ARBA" id="ARBA00023136"/>
    </source>
</evidence>
<accession>K6YEP6</accession>
<dbReference type="SUPFAM" id="SSF103473">
    <property type="entry name" value="MFS general substrate transporter"/>
    <property type="match status" value="1"/>
</dbReference>
<name>K6YEP6_9ALTE</name>
<feature type="transmembrane region" description="Helical" evidence="6">
    <location>
        <begin position="168"/>
        <end position="188"/>
    </location>
</feature>
<dbReference type="STRING" id="1127673.GLIP_4036"/>
<dbReference type="InterPro" id="IPR011701">
    <property type="entry name" value="MFS"/>
</dbReference>
<dbReference type="PANTHER" id="PTHR43702">
    <property type="entry name" value="L-FUCOSE-PROTON SYMPORTER"/>
    <property type="match status" value="1"/>
</dbReference>
<dbReference type="EMBL" id="BAEN01000076">
    <property type="protein sequence ID" value="GAC16647.1"/>
    <property type="molecule type" value="Genomic_DNA"/>
</dbReference>
<evidence type="ECO:0000256" key="2">
    <source>
        <dbReference type="ARBA" id="ARBA00022475"/>
    </source>
</evidence>